<sequence length="211" mass="23071">MAGNDWLGSRRGEVAADRILDAAGELFVQRPAASVGMHEIAQAAGCSRATLYRYFENREALHTAFVHREAHRLHGEVVARIGGIEDPGDRLVEAFLVSLHLVRNSPALQSWFAASNAPIGAEIADSSAVIKAMSAAFVVSLGDTDTDAEAVDRKARWLVRVLTSMLLFPGRDRDDERRMVAEFLVPIVAPTSRRRRADRADRADRAAQAAQ</sequence>
<evidence type="ECO:0000259" key="3">
    <source>
        <dbReference type="PROSITE" id="PS50977"/>
    </source>
</evidence>
<dbReference type="PANTHER" id="PTHR30055">
    <property type="entry name" value="HTH-TYPE TRANSCRIPTIONAL REGULATOR RUTR"/>
    <property type="match status" value="1"/>
</dbReference>
<gene>
    <name evidence="4" type="ORF">MU0053_001188</name>
</gene>
<name>A0ABM9LGC0_9MYCO</name>
<feature type="domain" description="HTH tetR-type" evidence="3">
    <location>
        <begin position="13"/>
        <end position="73"/>
    </location>
</feature>
<evidence type="ECO:0000256" key="2">
    <source>
        <dbReference type="PROSITE-ProRule" id="PRU00335"/>
    </source>
</evidence>
<protein>
    <submittedName>
        <fullName evidence="4">TetR/AcrR family transcriptional regulator</fullName>
    </submittedName>
</protein>
<dbReference type="Gene3D" id="1.10.357.10">
    <property type="entry name" value="Tetracycline Repressor, domain 2"/>
    <property type="match status" value="1"/>
</dbReference>
<evidence type="ECO:0000313" key="5">
    <source>
        <dbReference type="Proteomes" id="UP001190465"/>
    </source>
</evidence>
<evidence type="ECO:0000313" key="4">
    <source>
        <dbReference type="EMBL" id="CAJ1498557.1"/>
    </source>
</evidence>
<organism evidence="4 5">
    <name type="scientific">[Mycobacterium] burgundiense</name>
    <dbReference type="NCBI Taxonomy" id="3064286"/>
    <lineage>
        <taxon>Bacteria</taxon>
        <taxon>Bacillati</taxon>
        <taxon>Actinomycetota</taxon>
        <taxon>Actinomycetes</taxon>
        <taxon>Mycobacteriales</taxon>
        <taxon>Mycobacteriaceae</taxon>
        <taxon>Mycolicibacterium</taxon>
    </lineage>
</organism>
<evidence type="ECO:0000256" key="1">
    <source>
        <dbReference type="ARBA" id="ARBA00023125"/>
    </source>
</evidence>
<reference evidence="4 5" key="1">
    <citation type="submission" date="2023-08" db="EMBL/GenBank/DDBJ databases">
        <authorList>
            <person name="Folkvardsen B D."/>
            <person name="Norman A."/>
        </authorList>
    </citation>
    <scope>NUCLEOTIDE SEQUENCE [LARGE SCALE GENOMIC DNA]</scope>
    <source>
        <strain evidence="4 5">Mu0053</strain>
    </source>
</reference>
<dbReference type="Pfam" id="PF00440">
    <property type="entry name" value="TetR_N"/>
    <property type="match status" value="1"/>
</dbReference>
<dbReference type="PRINTS" id="PR00455">
    <property type="entry name" value="HTHTETR"/>
</dbReference>
<dbReference type="EMBL" id="OY726397">
    <property type="protein sequence ID" value="CAJ1498557.1"/>
    <property type="molecule type" value="Genomic_DNA"/>
</dbReference>
<dbReference type="InterPro" id="IPR050109">
    <property type="entry name" value="HTH-type_TetR-like_transc_reg"/>
</dbReference>
<dbReference type="SUPFAM" id="SSF46689">
    <property type="entry name" value="Homeodomain-like"/>
    <property type="match status" value="1"/>
</dbReference>
<dbReference type="InterPro" id="IPR001647">
    <property type="entry name" value="HTH_TetR"/>
</dbReference>
<dbReference type="PROSITE" id="PS50977">
    <property type="entry name" value="HTH_TETR_2"/>
    <property type="match status" value="1"/>
</dbReference>
<dbReference type="RefSeq" id="WP_308481452.1">
    <property type="nucleotide sequence ID" value="NZ_OY726397.1"/>
</dbReference>
<dbReference type="Proteomes" id="UP001190465">
    <property type="component" value="Chromosome"/>
</dbReference>
<feature type="DNA-binding region" description="H-T-H motif" evidence="2">
    <location>
        <begin position="36"/>
        <end position="55"/>
    </location>
</feature>
<dbReference type="PANTHER" id="PTHR30055:SF200">
    <property type="entry name" value="HTH-TYPE TRANSCRIPTIONAL REPRESSOR BDCR"/>
    <property type="match status" value="1"/>
</dbReference>
<proteinExistence type="predicted"/>
<accession>A0ABM9LGC0</accession>
<dbReference type="InterPro" id="IPR009057">
    <property type="entry name" value="Homeodomain-like_sf"/>
</dbReference>
<keyword evidence="1 2" id="KW-0238">DNA-binding</keyword>
<keyword evidence="5" id="KW-1185">Reference proteome</keyword>